<organism evidence="1">
    <name type="scientific">Cladocopium goreaui</name>
    <dbReference type="NCBI Taxonomy" id="2562237"/>
    <lineage>
        <taxon>Eukaryota</taxon>
        <taxon>Sar</taxon>
        <taxon>Alveolata</taxon>
        <taxon>Dinophyceae</taxon>
        <taxon>Suessiales</taxon>
        <taxon>Symbiodiniaceae</taxon>
        <taxon>Cladocopium</taxon>
    </lineage>
</organism>
<keyword evidence="3" id="KW-1185">Reference proteome</keyword>
<accession>A0A9P1DFZ1</accession>
<evidence type="ECO:0000313" key="1">
    <source>
        <dbReference type="EMBL" id="CAI4008896.1"/>
    </source>
</evidence>
<reference evidence="1" key="1">
    <citation type="submission" date="2022-10" db="EMBL/GenBank/DDBJ databases">
        <authorList>
            <person name="Chen Y."/>
            <person name="Dougan E. K."/>
            <person name="Chan C."/>
            <person name="Rhodes N."/>
            <person name="Thang M."/>
        </authorList>
    </citation>
    <scope>NUCLEOTIDE SEQUENCE</scope>
</reference>
<dbReference type="AlphaFoldDB" id="A0A9P1DFZ1"/>
<evidence type="ECO:0000313" key="3">
    <source>
        <dbReference type="Proteomes" id="UP001152797"/>
    </source>
</evidence>
<name>A0A9P1DFZ1_9DINO</name>
<reference evidence="2 3" key="2">
    <citation type="submission" date="2024-05" db="EMBL/GenBank/DDBJ databases">
        <authorList>
            <person name="Chen Y."/>
            <person name="Shah S."/>
            <person name="Dougan E. K."/>
            <person name="Thang M."/>
            <person name="Chan C."/>
        </authorList>
    </citation>
    <scope>NUCLEOTIDE SEQUENCE [LARGE SCALE GENOMIC DNA]</scope>
</reference>
<dbReference type="Proteomes" id="UP001152797">
    <property type="component" value="Unassembled WGS sequence"/>
</dbReference>
<evidence type="ECO:0000313" key="2">
    <source>
        <dbReference type="EMBL" id="CAL4796208.1"/>
    </source>
</evidence>
<sequence length="106" mass="11895">MNLPPEVEGPGSHKVELIFDLDEDGYSDADIELVVDGHVMDTGPGLGMKGRGKGSIKVGPIVPSSRRQLEVRIFPLGPVCIWNEEARSEERSTWQYWDDGHEDFDW</sequence>
<protein>
    <submittedName>
        <fullName evidence="1">Uncharacterized protein</fullName>
    </submittedName>
</protein>
<comment type="caution">
    <text evidence="1">The sequence shown here is derived from an EMBL/GenBank/DDBJ whole genome shotgun (WGS) entry which is preliminary data.</text>
</comment>
<dbReference type="EMBL" id="CAMXCT020004412">
    <property type="protein sequence ID" value="CAL1162271.1"/>
    <property type="molecule type" value="Genomic_DNA"/>
</dbReference>
<dbReference type="EMBL" id="CAMXCT030004412">
    <property type="protein sequence ID" value="CAL4796208.1"/>
    <property type="molecule type" value="Genomic_DNA"/>
</dbReference>
<gene>
    <name evidence="1" type="ORF">C1SCF055_LOCUS34287</name>
</gene>
<dbReference type="EMBL" id="CAMXCT010004412">
    <property type="protein sequence ID" value="CAI4008896.1"/>
    <property type="molecule type" value="Genomic_DNA"/>
</dbReference>
<proteinExistence type="predicted"/>